<gene>
    <name evidence="2" type="ORF">SAMN04489812_5253</name>
</gene>
<dbReference type="PANTHER" id="PTHR43162:SF1">
    <property type="entry name" value="PRESTALK A DIFFERENTIATION PROTEIN A"/>
    <property type="match status" value="1"/>
</dbReference>
<dbReference type="InterPro" id="IPR008030">
    <property type="entry name" value="NmrA-like"/>
</dbReference>
<dbReference type="STRING" id="630515.SAMN04489812_5253"/>
<dbReference type="Pfam" id="PF05368">
    <property type="entry name" value="NmrA"/>
    <property type="match status" value="1"/>
</dbReference>
<feature type="domain" description="NmrA-like" evidence="1">
    <location>
        <begin position="2"/>
        <end position="281"/>
    </location>
</feature>
<accession>A0A1H1ZJ77</accession>
<evidence type="ECO:0000313" key="3">
    <source>
        <dbReference type="Proteomes" id="UP000199103"/>
    </source>
</evidence>
<dbReference type="EMBL" id="LT629772">
    <property type="protein sequence ID" value="SDT33627.1"/>
    <property type="molecule type" value="Genomic_DNA"/>
</dbReference>
<dbReference type="SUPFAM" id="SSF51735">
    <property type="entry name" value="NAD(P)-binding Rossmann-fold domains"/>
    <property type="match status" value="1"/>
</dbReference>
<dbReference type="InterPro" id="IPR051604">
    <property type="entry name" value="Ergot_Alk_Oxidoreductase"/>
</dbReference>
<proteinExistence type="predicted"/>
<sequence>MIVLTGATGQIGAVVLRSLLDRGEKVRVVVRDADRLPTDLRDQVDVVVGSHADRSVIDQALDGAEALFWLPPSNPTATSPYEAYVTASVPAADAVVRHSVPRVVTVSALGQQVQTYAGHVSASHAMDDLFASTGADLRVLAMPTFMDNLLRQRAAIGKGFVTGTLPADLRMPWVATRDIGAVAAEVLADHSWTGQQIVEVMGPEDLSYNDVAKVLSDVLGTPIRFVPGDRAADVETMISFGLSPAMAESAMAMDRAAERGINNAATRTPQNATPTTLREFAEKVLKPAVTQ</sequence>
<organism evidence="2 3">
    <name type="scientific">Microlunatus soli</name>
    <dbReference type="NCBI Taxonomy" id="630515"/>
    <lineage>
        <taxon>Bacteria</taxon>
        <taxon>Bacillati</taxon>
        <taxon>Actinomycetota</taxon>
        <taxon>Actinomycetes</taxon>
        <taxon>Propionibacteriales</taxon>
        <taxon>Propionibacteriaceae</taxon>
        <taxon>Microlunatus</taxon>
    </lineage>
</organism>
<dbReference type="Gene3D" id="3.90.25.10">
    <property type="entry name" value="UDP-galactose 4-epimerase, domain 1"/>
    <property type="match status" value="1"/>
</dbReference>
<dbReference type="InterPro" id="IPR036291">
    <property type="entry name" value="NAD(P)-bd_dom_sf"/>
</dbReference>
<evidence type="ECO:0000313" key="2">
    <source>
        <dbReference type="EMBL" id="SDT33627.1"/>
    </source>
</evidence>
<dbReference type="OrthoDB" id="4632815at2"/>
<name>A0A1H1ZJ77_9ACTN</name>
<dbReference type="RefSeq" id="WP_091529120.1">
    <property type="nucleotide sequence ID" value="NZ_LT629772.1"/>
</dbReference>
<dbReference type="AlphaFoldDB" id="A0A1H1ZJ77"/>
<reference evidence="2 3" key="1">
    <citation type="submission" date="2016-10" db="EMBL/GenBank/DDBJ databases">
        <authorList>
            <person name="de Groot N.N."/>
        </authorList>
    </citation>
    <scope>NUCLEOTIDE SEQUENCE [LARGE SCALE GENOMIC DNA]</scope>
    <source>
        <strain evidence="2 3">DSM 21800</strain>
    </source>
</reference>
<dbReference type="Proteomes" id="UP000199103">
    <property type="component" value="Chromosome I"/>
</dbReference>
<dbReference type="PANTHER" id="PTHR43162">
    <property type="match status" value="1"/>
</dbReference>
<evidence type="ECO:0000259" key="1">
    <source>
        <dbReference type="Pfam" id="PF05368"/>
    </source>
</evidence>
<dbReference type="Gene3D" id="3.40.50.720">
    <property type="entry name" value="NAD(P)-binding Rossmann-like Domain"/>
    <property type="match status" value="1"/>
</dbReference>
<protein>
    <submittedName>
        <fullName evidence="2">Uncharacterized conserved protein YbjT, contains NAD(P)-binding and DUF2867 domains</fullName>
    </submittedName>
</protein>
<keyword evidence="3" id="KW-1185">Reference proteome</keyword>